<comment type="pathway">
    <text evidence="4 17">Cofactor biosynthesis; tetrahydrofolylpolyglutamate biosynthesis.</text>
</comment>
<protein>
    <recommendedName>
        <fullName evidence="17">Folylpolyglutamate synthase</fullName>
        <ecNumber evidence="17">6.3.2.17</ecNumber>
    </recommendedName>
    <alternativeName>
        <fullName evidence="17">Folylpoly-gamma-glutamate synthetase</fullName>
    </alternativeName>
    <alternativeName>
        <fullName evidence="17">Tetrahydrofolylpolyglutamate synthase</fullName>
    </alternativeName>
</protein>
<evidence type="ECO:0000313" key="21">
    <source>
        <dbReference type="Proteomes" id="UP001152798"/>
    </source>
</evidence>
<comment type="similarity">
    <text evidence="5 17">Belongs to the folylpolyglutamate synthase family.</text>
</comment>
<comment type="subcellular location">
    <subcellularLocation>
        <location evidence="3">Cytoplasm</location>
    </subcellularLocation>
    <subcellularLocation>
        <location evidence="1">Mitochondrion inner membrane</location>
    </subcellularLocation>
    <subcellularLocation>
        <location evidence="2">Mitochondrion matrix</location>
    </subcellularLocation>
</comment>
<evidence type="ECO:0000256" key="10">
    <source>
        <dbReference type="ARBA" id="ARBA00022741"/>
    </source>
</evidence>
<sequence length="502" mass="56055">MSVPDPDMSSRVMVFLKRTLAEITSKQVHTPNFEKYVEAIKALNSLQSNANVIQEARNRMLNGTSKQFNNVDTTLKYIKRIGLPLEELESRIIHISGTKGKGSTAIMTEALLRNAPYKTGLFLSPHITSVRERIMINGIPLSQKLFIDYFWSVFDVLSQNKDNETDMPSYFKFLTIMALKVFISEKVDVAVIEVGIGGELDCTNVFQKTPVVGITSIGLDHTRLLGDTVEKIAWQKAGIMKPGCLAFTVPDQSSSVLQVFQKRAKEKECRFEVVPNLSEYSIDHERFNYPQRLNASLAIQLSKAWTIWNNNGSHSDYNRIEISQDQEKVLLSCQIPGRCHVLRENGNKLCYYLDGAHTVESMEVAKNWFQETSSKNALRILIFNVTGGRSPISLLKMLVDCQFSEAIFCTNCISEKEDDLPEDLVSKGTCLEEAINKAKENLNAWKSLGGSSGHVVTSVANAILLAQQLSNCRSTSVLFTGSLHLVGSALFLLRPNNDSTIE</sequence>
<keyword evidence="14" id="KW-0496">Mitochondrion</keyword>
<feature type="binding site" evidence="19">
    <location>
        <position position="193"/>
    </location>
    <ligand>
        <name>Mg(2+)</name>
        <dbReference type="ChEBI" id="CHEBI:18420"/>
        <label>1</label>
    </ligand>
</feature>
<dbReference type="Gene3D" id="3.40.1190.10">
    <property type="entry name" value="Mur-like, catalytic domain"/>
    <property type="match status" value="1"/>
</dbReference>
<keyword evidence="7 17" id="KW-0554">One-carbon metabolism</keyword>
<evidence type="ECO:0000256" key="8">
    <source>
        <dbReference type="ARBA" id="ARBA00022598"/>
    </source>
</evidence>
<feature type="binding site" evidence="18">
    <location>
        <position position="354"/>
    </location>
    <ligand>
        <name>ATP</name>
        <dbReference type="ChEBI" id="CHEBI:30616"/>
    </ligand>
</feature>
<evidence type="ECO:0000256" key="16">
    <source>
        <dbReference type="ARBA" id="ARBA00047493"/>
    </source>
</evidence>
<feature type="binding site" evidence="18">
    <location>
        <position position="338"/>
    </location>
    <ligand>
        <name>ATP</name>
        <dbReference type="ChEBI" id="CHEBI:30616"/>
    </ligand>
</feature>
<dbReference type="GO" id="GO:0004326">
    <property type="term" value="F:tetrahydrofolylpolyglutamate synthase activity"/>
    <property type="evidence" value="ECO:0007669"/>
    <property type="project" value="UniProtKB-EC"/>
</dbReference>
<evidence type="ECO:0000256" key="4">
    <source>
        <dbReference type="ARBA" id="ARBA00005150"/>
    </source>
</evidence>
<dbReference type="SUPFAM" id="SSF53623">
    <property type="entry name" value="MurD-like peptide ligases, catalytic domain"/>
    <property type="match status" value="1"/>
</dbReference>
<keyword evidence="10 18" id="KW-0547">Nucleotide-binding</keyword>
<dbReference type="GO" id="GO:0006730">
    <property type="term" value="P:one-carbon metabolic process"/>
    <property type="evidence" value="ECO:0007669"/>
    <property type="project" value="UniProtKB-KW"/>
</dbReference>
<feature type="binding site" evidence="19">
    <location>
        <position position="221"/>
    </location>
    <ligand>
        <name>Mg(2+)</name>
        <dbReference type="ChEBI" id="CHEBI:18420"/>
        <label>1</label>
    </ligand>
</feature>
<dbReference type="GO" id="GO:0046872">
    <property type="term" value="F:metal ion binding"/>
    <property type="evidence" value="ECO:0007669"/>
    <property type="project" value="UniProtKB-KW"/>
</dbReference>
<evidence type="ECO:0000256" key="12">
    <source>
        <dbReference type="ARBA" id="ARBA00022840"/>
    </source>
</evidence>
<evidence type="ECO:0000256" key="18">
    <source>
        <dbReference type="PIRSR" id="PIRSR038895-1"/>
    </source>
</evidence>
<dbReference type="NCBIfam" id="TIGR01499">
    <property type="entry name" value="folC"/>
    <property type="match status" value="1"/>
</dbReference>
<evidence type="ECO:0000256" key="3">
    <source>
        <dbReference type="ARBA" id="ARBA00004496"/>
    </source>
</evidence>
<keyword evidence="9 19" id="KW-0479">Metal-binding</keyword>
<evidence type="ECO:0000256" key="7">
    <source>
        <dbReference type="ARBA" id="ARBA00022563"/>
    </source>
</evidence>
<keyword evidence="8 17" id="KW-0436">Ligase</keyword>
<evidence type="ECO:0000256" key="17">
    <source>
        <dbReference type="PIRNR" id="PIRNR038895"/>
    </source>
</evidence>
<dbReference type="PANTHER" id="PTHR11136">
    <property type="entry name" value="FOLYLPOLYGLUTAMATE SYNTHASE-RELATED"/>
    <property type="match status" value="1"/>
</dbReference>
<dbReference type="GO" id="GO:0005759">
    <property type="term" value="C:mitochondrial matrix"/>
    <property type="evidence" value="ECO:0007669"/>
    <property type="project" value="UniProtKB-SubCell"/>
</dbReference>
<evidence type="ECO:0000256" key="15">
    <source>
        <dbReference type="ARBA" id="ARBA00023136"/>
    </source>
</evidence>
<evidence type="ECO:0000256" key="6">
    <source>
        <dbReference type="ARBA" id="ARBA00022490"/>
    </source>
</evidence>
<keyword evidence="21" id="KW-1185">Reference proteome</keyword>
<proteinExistence type="inferred from homology"/>
<dbReference type="PANTHER" id="PTHR11136:SF5">
    <property type="entry name" value="FOLYLPOLYGLUTAMATE SYNTHASE, MITOCHONDRIAL"/>
    <property type="match status" value="1"/>
</dbReference>
<dbReference type="Proteomes" id="UP001152798">
    <property type="component" value="Chromosome 4"/>
</dbReference>
<dbReference type="InterPro" id="IPR036565">
    <property type="entry name" value="Mur-like_cat_sf"/>
</dbReference>
<evidence type="ECO:0000256" key="13">
    <source>
        <dbReference type="ARBA" id="ARBA00022842"/>
    </source>
</evidence>
<keyword evidence="11" id="KW-0999">Mitochondrion inner membrane</keyword>
<keyword evidence="13 19" id="KW-0460">Magnesium</keyword>
<name>A0A9P0HAJ2_NEZVI</name>
<evidence type="ECO:0000313" key="20">
    <source>
        <dbReference type="EMBL" id="CAH1398418.1"/>
    </source>
</evidence>
<dbReference type="OrthoDB" id="5212574at2759"/>
<dbReference type="EC" id="6.3.2.17" evidence="17"/>
<evidence type="ECO:0000256" key="2">
    <source>
        <dbReference type="ARBA" id="ARBA00004305"/>
    </source>
</evidence>
<dbReference type="EMBL" id="OV725080">
    <property type="protein sequence ID" value="CAH1398418.1"/>
    <property type="molecule type" value="Genomic_DNA"/>
</dbReference>
<reference evidence="20" key="1">
    <citation type="submission" date="2022-01" db="EMBL/GenBank/DDBJ databases">
        <authorList>
            <person name="King R."/>
        </authorList>
    </citation>
    <scope>NUCLEOTIDE SEQUENCE</scope>
</reference>
<dbReference type="GO" id="GO:0005743">
    <property type="term" value="C:mitochondrial inner membrane"/>
    <property type="evidence" value="ECO:0007669"/>
    <property type="project" value="UniProtKB-SubCell"/>
</dbReference>
<evidence type="ECO:0000256" key="19">
    <source>
        <dbReference type="PIRSR" id="PIRSR038895-2"/>
    </source>
</evidence>
<dbReference type="PIRSF" id="PIRSF038895">
    <property type="entry name" value="FPGS"/>
    <property type="match status" value="1"/>
</dbReference>
<dbReference type="AlphaFoldDB" id="A0A9P0HAJ2"/>
<evidence type="ECO:0000256" key="11">
    <source>
        <dbReference type="ARBA" id="ARBA00022792"/>
    </source>
</evidence>
<keyword evidence="6" id="KW-0963">Cytoplasm</keyword>
<evidence type="ECO:0000256" key="9">
    <source>
        <dbReference type="ARBA" id="ARBA00022723"/>
    </source>
</evidence>
<comment type="catalytic activity">
    <reaction evidence="16 17">
        <text>(6S)-5,6,7,8-tetrahydrofolyl-(gamma-L-Glu)(n) + L-glutamate + ATP = (6S)-5,6,7,8-tetrahydrofolyl-(gamma-L-Glu)(n+1) + ADP + phosphate + H(+)</text>
        <dbReference type="Rhea" id="RHEA:10580"/>
        <dbReference type="Rhea" id="RHEA-COMP:14738"/>
        <dbReference type="Rhea" id="RHEA-COMP:14740"/>
        <dbReference type="ChEBI" id="CHEBI:15378"/>
        <dbReference type="ChEBI" id="CHEBI:29985"/>
        <dbReference type="ChEBI" id="CHEBI:30616"/>
        <dbReference type="ChEBI" id="CHEBI:43474"/>
        <dbReference type="ChEBI" id="CHEBI:141005"/>
        <dbReference type="ChEBI" id="CHEBI:456216"/>
        <dbReference type="EC" id="6.3.2.17"/>
    </reaction>
</comment>
<keyword evidence="15" id="KW-0472">Membrane</keyword>
<evidence type="ECO:0000256" key="5">
    <source>
        <dbReference type="ARBA" id="ARBA00008276"/>
    </source>
</evidence>
<dbReference type="InterPro" id="IPR036615">
    <property type="entry name" value="Mur_ligase_C_dom_sf"/>
</dbReference>
<organism evidence="20 21">
    <name type="scientific">Nezara viridula</name>
    <name type="common">Southern green stink bug</name>
    <name type="synonym">Cimex viridulus</name>
    <dbReference type="NCBI Taxonomy" id="85310"/>
    <lineage>
        <taxon>Eukaryota</taxon>
        <taxon>Metazoa</taxon>
        <taxon>Ecdysozoa</taxon>
        <taxon>Arthropoda</taxon>
        <taxon>Hexapoda</taxon>
        <taxon>Insecta</taxon>
        <taxon>Pterygota</taxon>
        <taxon>Neoptera</taxon>
        <taxon>Paraneoptera</taxon>
        <taxon>Hemiptera</taxon>
        <taxon>Heteroptera</taxon>
        <taxon>Panheteroptera</taxon>
        <taxon>Pentatomomorpha</taxon>
        <taxon>Pentatomoidea</taxon>
        <taxon>Pentatomidae</taxon>
        <taxon>Pentatominae</taxon>
        <taxon>Nezara</taxon>
    </lineage>
</organism>
<dbReference type="GO" id="GO:0005524">
    <property type="term" value="F:ATP binding"/>
    <property type="evidence" value="ECO:0007669"/>
    <property type="project" value="UniProtKB-KW"/>
</dbReference>
<dbReference type="Gene3D" id="3.90.190.20">
    <property type="entry name" value="Mur ligase, C-terminal domain"/>
    <property type="match status" value="1"/>
</dbReference>
<feature type="binding site" evidence="19">
    <location>
        <position position="124"/>
    </location>
    <ligand>
        <name>Mg(2+)</name>
        <dbReference type="ChEBI" id="CHEBI:18420"/>
        <label>1</label>
    </ligand>
</feature>
<evidence type="ECO:0000256" key="1">
    <source>
        <dbReference type="ARBA" id="ARBA00004273"/>
    </source>
</evidence>
<gene>
    <name evidence="20" type="ORF">NEZAVI_LOCUS8071</name>
</gene>
<keyword evidence="12 18" id="KW-0067">ATP-binding</keyword>
<accession>A0A9P0HAJ2</accession>
<evidence type="ECO:0000256" key="14">
    <source>
        <dbReference type="ARBA" id="ARBA00023128"/>
    </source>
</evidence>
<dbReference type="InterPro" id="IPR023600">
    <property type="entry name" value="Folylpolyglutamate_synth_euk"/>
</dbReference>
<dbReference type="GO" id="GO:0005829">
    <property type="term" value="C:cytosol"/>
    <property type="evidence" value="ECO:0007669"/>
    <property type="project" value="TreeGrafter"/>
</dbReference>
<dbReference type="InterPro" id="IPR001645">
    <property type="entry name" value="Folylpolyglutamate_synth"/>
</dbReference>
<dbReference type="SUPFAM" id="SSF53244">
    <property type="entry name" value="MurD-like peptide ligases, peptide-binding domain"/>
    <property type="match status" value="1"/>
</dbReference>
<comment type="function">
    <text evidence="17">Catalyzes conversion of folates to polyglutamate derivatives allowing concentration of folate compounds in the cell and the intracellular retention of these cofactors, which are important substrates for most of the folate-dependent enzymes that are involved in one-carbon transfer reactions involved in purine, pyrimidine and amino acid synthesis.</text>
</comment>
<comment type="cofactor">
    <cofactor evidence="17">
        <name>a monovalent cation</name>
        <dbReference type="ChEBI" id="CHEBI:60242"/>
    </cofactor>
    <text evidence="17">A monovalent cation.</text>
</comment>